<dbReference type="InterPro" id="IPR009071">
    <property type="entry name" value="HMG_box_dom"/>
</dbReference>
<evidence type="ECO:0000259" key="3">
    <source>
        <dbReference type="PROSITE" id="PS50118"/>
    </source>
</evidence>
<dbReference type="GO" id="GO:0003677">
    <property type="term" value="F:DNA binding"/>
    <property type="evidence" value="ECO:0007669"/>
    <property type="project" value="UniProtKB-UniRule"/>
</dbReference>
<evidence type="ECO:0000313" key="5">
    <source>
        <dbReference type="Proteomes" id="UP000789570"/>
    </source>
</evidence>
<evidence type="ECO:0000256" key="1">
    <source>
        <dbReference type="PROSITE-ProRule" id="PRU00267"/>
    </source>
</evidence>
<organism evidence="4 5">
    <name type="scientific">Funneliformis caledonium</name>
    <dbReference type="NCBI Taxonomy" id="1117310"/>
    <lineage>
        <taxon>Eukaryota</taxon>
        <taxon>Fungi</taxon>
        <taxon>Fungi incertae sedis</taxon>
        <taxon>Mucoromycota</taxon>
        <taxon>Glomeromycotina</taxon>
        <taxon>Glomeromycetes</taxon>
        <taxon>Glomerales</taxon>
        <taxon>Glomeraceae</taxon>
        <taxon>Funneliformis</taxon>
    </lineage>
</organism>
<protein>
    <submittedName>
        <fullName evidence="4">16042_t:CDS:1</fullName>
    </submittedName>
</protein>
<feature type="DNA-binding region" description="HMG box" evidence="1">
    <location>
        <begin position="1"/>
        <end position="60"/>
    </location>
</feature>
<dbReference type="GO" id="GO:0005634">
    <property type="term" value="C:nucleus"/>
    <property type="evidence" value="ECO:0007669"/>
    <property type="project" value="UniProtKB-UniRule"/>
</dbReference>
<proteinExistence type="predicted"/>
<feature type="domain" description="HMG box" evidence="3">
    <location>
        <begin position="1"/>
        <end position="60"/>
    </location>
</feature>
<dbReference type="Proteomes" id="UP000789570">
    <property type="component" value="Unassembled WGS sequence"/>
</dbReference>
<keyword evidence="1" id="KW-0539">Nucleus</keyword>
<reference evidence="4" key="1">
    <citation type="submission" date="2021-06" db="EMBL/GenBank/DDBJ databases">
        <authorList>
            <person name="Kallberg Y."/>
            <person name="Tangrot J."/>
            <person name="Rosling A."/>
        </authorList>
    </citation>
    <scope>NUCLEOTIDE SEQUENCE</scope>
    <source>
        <strain evidence="4">UK204</strain>
    </source>
</reference>
<dbReference type="OrthoDB" id="10425471at2759"/>
<dbReference type="Gene3D" id="1.10.30.10">
    <property type="entry name" value="High mobility group box domain"/>
    <property type="match status" value="1"/>
</dbReference>
<name>A0A9N8Z064_9GLOM</name>
<evidence type="ECO:0000313" key="4">
    <source>
        <dbReference type="EMBL" id="CAG8464204.1"/>
    </source>
</evidence>
<comment type="caution">
    <text evidence="4">The sequence shown here is derived from an EMBL/GenBank/DDBJ whole genome shotgun (WGS) entry which is preliminary data.</text>
</comment>
<keyword evidence="5" id="KW-1185">Reference proteome</keyword>
<feature type="region of interest" description="Disordered" evidence="2">
    <location>
        <begin position="85"/>
        <end position="112"/>
    </location>
</feature>
<dbReference type="PROSITE" id="PS50118">
    <property type="entry name" value="HMG_BOX_2"/>
    <property type="match status" value="1"/>
</dbReference>
<keyword evidence="1" id="KW-0238">DNA-binding</keyword>
<gene>
    <name evidence="4" type="ORF">FCALED_LOCUS1897</name>
</gene>
<dbReference type="AlphaFoldDB" id="A0A9N8Z064"/>
<dbReference type="SUPFAM" id="SSF47095">
    <property type="entry name" value="HMG-box"/>
    <property type="match status" value="1"/>
</dbReference>
<accession>A0A9N8Z064</accession>
<sequence>MSKSPNAFLYFRNEKIDLTQERTMVEHSRIAGPKWNELGEKGKRKYYHIAEEAKIRKETETGIQLPVERTFVHGNDYSFVIETPNQKKRARNPGEMIDKRENREKRVKRSKSLPKLQPVRVQPREDFNEARVIQNDGHQPLKTPLREDPFNEFTIGTDFVPNVAFMTFTSYELSKVPLIDDQKDPFDEYTIGTDYYQIDDDFINKGALPPNSIFIS</sequence>
<dbReference type="InterPro" id="IPR036910">
    <property type="entry name" value="HMG_box_dom_sf"/>
</dbReference>
<evidence type="ECO:0000256" key="2">
    <source>
        <dbReference type="SAM" id="MobiDB-lite"/>
    </source>
</evidence>
<dbReference type="EMBL" id="CAJVPQ010000265">
    <property type="protein sequence ID" value="CAG8464204.1"/>
    <property type="molecule type" value="Genomic_DNA"/>
</dbReference>